<name>A0A6J5M5C3_9CAUD</name>
<dbReference type="SUPFAM" id="SSF52540">
    <property type="entry name" value="P-loop containing nucleoside triphosphate hydrolases"/>
    <property type="match status" value="1"/>
</dbReference>
<accession>A0A6J5M5C3</accession>
<evidence type="ECO:0000313" key="2">
    <source>
        <dbReference type="EMBL" id="CAB4140316.1"/>
    </source>
</evidence>
<dbReference type="EMBL" id="LR796379">
    <property type="protein sequence ID" value="CAB4140316.1"/>
    <property type="molecule type" value="Genomic_DNA"/>
</dbReference>
<dbReference type="Pfam" id="PF05272">
    <property type="entry name" value="VapE-like_dom"/>
    <property type="match status" value="1"/>
</dbReference>
<feature type="domain" description="Virulence-associated protein E-like" evidence="1">
    <location>
        <begin position="105"/>
        <end position="316"/>
    </location>
</feature>
<gene>
    <name evidence="2" type="ORF">UFOVP407_45</name>
</gene>
<sequence length="398" mass="45548">MMAGDKVIPLNAWKGKLDIGKQGPKKTVKNLLLHIRNLPGLGKTIRLNDFTGRVEWNGETLRDEHIIDIRVIIEEAGFDTDRTDVRPAVERVALENTYDPIRDYLDGLKWDDTPRLDTWLRDYMGAPDHPVIGVFGAKFLIGAVARVYDPGCQMDNMLVLEGKQGAGKTTACAALFGRDYMISSISDFKSKEASIALQGRWVVEVAELAALNKTDVRDVKKFITETVDQYRPVHGRSTIDRPRRCVFVGTTNEHQYLKDATGNRRFWPVPCGEIKVEAIREVRDALWAEAVARFRAREPWWLTDETHLKAAEAAQADRSQEDPWGEVIERFLNDPERRLLPAFTSADIMTNALRIPTERQETRAEMRVGDIMRRLKWNKVRSRKIGDGKRVWAWERPE</sequence>
<reference evidence="2" key="1">
    <citation type="submission" date="2020-04" db="EMBL/GenBank/DDBJ databases">
        <authorList>
            <person name="Chiriac C."/>
            <person name="Salcher M."/>
            <person name="Ghai R."/>
            <person name="Kavagutti S V."/>
        </authorList>
    </citation>
    <scope>NUCLEOTIDE SEQUENCE</scope>
</reference>
<organism evidence="2">
    <name type="scientific">uncultured Caudovirales phage</name>
    <dbReference type="NCBI Taxonomy" id="2100421"/>
    <lineage>
        <taxon>Viruses</taxon>
        <taxon>Duplodnaviria</taxon>
        <taxon>Heunggongvirae</taxon>
        <taxon>Uroviricota</taxon>
        <taxon>Caudoviricetes</taxon>
        <taxon>Peduoviridae</taxon>
        <taxon>Maltschvirus</taxon>
        <taxon>Maltschvirus maltsch</taxon>
    </lineage>
</organism>
<dbReference type="PANTHER" id="PTHR34985">
    <property type="entry name" value="SLR0554 PROTEIN"/>
    <property type="match status" value="1"/>
</dbReference>
<dbReference type="PANTHER" id="PTHR34985:SF1">
    <property type="entry name" value="SLR0554 PROTEIN"/>
    <property type="match status" value="1"/>
</dbReference>
<dbReference type="InterPro" id="IPR027417">
    <property type="entry name" value="P-loop_NTPase"/>
</dbReference>
<dbReference type="InterPro" id="IPR007936">
    <property type="entry name" value="VapE-like_dom"/>
</dbReference>
<evidence type="ECO:0000259" key="1">
    <source>
        <dbReference type="Pfam" id="PF05272"/>
    </source>
</evidence>
<protein>
    <submittedName>
        <fullName evidence="2">COG5545 Predicted P-loop ATPase and inactivated derivatives</fullName>
    </submittedName>
</protein>
<proteinExistence type="predicted"/>